<sequence length="389" mass="41213">MRTPAVTAVLALALSGLGVVPVAAHPPDSTVRAAGAGAKAVPELRVRRVVKGLAIPWDVQPIGKGRLLVTQRDLGRLIVSQAGEKHRVRLSHPDVWVSGETGLMSLAVAKDFATSRRFYTCQGGNTAGGGHDVRVLAWKLNKATTRATRQQVLIKGLPTSSGRHGGCRLLLLDGGALLVGTGDAATGTNPQNLRSLGGKTLRLNPMTGAPSPGNPWPSAANRNRRYIYTYGHRNVQGLAQRANGTLWSVEHGSFRDDEVNRLFKGANYGWNPVPGYDESVPMTDFSLPGKQVGARWRSGDPTLATSGASWVHGKQWGALNGTLAVAALKASELLFMRFDASGHLVRVRTPAALTAYGRLRSVTSAANGDLLVTTSNGSDDAVLRVHPVS</sequence>
<dbReference type="SUPFAM" id="SSF50952">
    <property type="entry name" value="Soluble quinoprotein glucose dehydrogenase"/>
    <property type="match status" value="1"/>
</dbReference>
<dbReference type="EMBL" id="CZKA01000010">
    <property type="protein sequence ID" value="CUR54542.1"/>
    <property type="molecule type" value="Genomic_DNA"/>
</dbReference>
<protein>
    <submittedName>
        <fullName evidence="2">Putative aldose sugar dehydrogenase</fullName>
        <ecNumber evidence="2">1.1.5.-</ecNumber>
    </submittedName>
</protein>
<dbReference type="Pfam" id="PF07995">
    <property type="entry name" value="GSDH"/>
    <property type="match status" value="1"/>
</dbReference>
<dbReference type="PANTHER" id="PTHR19328:SF13">
    <property type="entry name" value="HIPL1 PROTEIN"/>
    <property type="match status" value="1"/>
</dbReference>
<dbReference type="AlphaFoldDB" id="A0A2P2C1E3"/>
<dbReference type="PANTHER" id="PTHR19328">
    <property type="entry name" value="HEDGEHOG-INTERACTING PROTEIN"/>
    <property type="match status" value="1"/>
</dbReference>
<evidence type="ECO:0000259" key="1">
    <source>
        <dbReference type="Pfam" id="PF07995"/>
    </source>
</evidence>
<dbReference type="Gene3D" id="2.120.10.30">
    <property type="entry name" value="TolB, C-terminal domain"/>
    <property type="match status" value="1"/>
</dbReference>
<keyword evidence="2" id="KW-0560">Oxidoreductase</keyword>
<dbReference type="EC" id="1.1.5.-" evidence="2"/>
<gene>
    <name evidence="2" type="ORF">NOCA2180005</name>
</gene>
<evidence type="ECO:0000313" key="2">
    <source>
        <dbReference type="EMBL" id="CUR54542.1"/>
    </source>
</evidence>
<name>A0A2P2C1E3_9ZZZZ</name>
<dbReference type="GO" id="GO:0016491">
    <property type="term" value="F:oxidoreductase activity"/>
    <property type="evidence" value="ECO:0007669"/>
    <property type="project" value="UniProtKB-KW"/>
</dbReference>
<reference evidence="2" key="1">
    <citation type="submission" date="2015-08" db="EMBL/GenBank/DDBJ databases">
        <authorList>
            <person name="Babu N.S."/>
            <person name="Beckwith C.J."/>
            <person name="Beseler K.G."/>
            <person name="Brison A."/>
            <person name="Carone J.V."/>
            <person name="Caskin T.P."/>
            <person name="Diamond M."/>
            <person name="Durham M.E."/>
            <person name="Foxe J.M."/>
            <person name="Go M."/>
            <person name="Henderson B.A."/>
            <person name="Jones I.B."/>
            <person name="McGettigan J.A."/>
            <person name="Micheletti S.J."/>
            <person name="Nasrallah M.E."/>
            <person name="Ortiz D."/>
            <person name="Piller C.R."/>
            <person name="Privatt S.R."/>
            <person name="Schneider S.L."/>
            <person name="Sharp S."/>
            <person name="Smith T.C."/>
            <person name="Stanton J.D."/>
            <person name="Ullery H.E."/>
            <person name="Wilson R.J."/>
            <person name="Serrano M.G."/>
            <person name="Buck G."/>
            <person name="Lee V."/>
            <person name="Wang Y."/>
            <person name="Carvalho R."/>
            <person name="Voegtly L."/>
            <person name="Shi R."/>
            <person name="Duckworth R."/>
            <person name="Johnson A."/>
            <person name="Loviza R."/>
            <person name="Walstead R."/>
            <person name="Shah Z."/>
            <person name="Kiflezghi M."/>
            <person name="Wade K."/>
            <person name="Ball S.L."/>
            <person name="Bradley K.W."/>
            <person name="Asai D.J."/>
            <person name="Bowman C.A."/>
            <person name="Russell D.A."/>
            <person name="Pope W.H."/>
            <person name="Jacobs-Sera D."/>
            <person name="Hendrix R.W."/>
            <person name="Hatfull G.F."/>
        </authorList>
    </citation>
    <scope>NUCLEOTIDE SEQUENCE</scope>
</reference>
<dbReference type="InterPro" id="IPR012938">
    <property type="entry name" value="Glc/Sorbosone_DH"/>
</dbReference>
<feature type="domain" description="Glucose/Sorbosone dehydrogenase" evidence="1">
    <location>
        <begin position="53"/>
        <end position="378"/>
    </location>
</feature>
<dbReference type="InterPro" id="IPR011042">
    <property type="entry name" value="6-blade_b-propeller_TolB-like"/>
</dbReference>
<proteinExistence type="predicted"/>
<accession>A0A2P2C1E3</accession>
<dbReference type="InterPro" id="IPR011041">
    <property type="entry name" value="Quinoprot_gluc/sorb_DH_b-prop"/>
</dbReference>
<organism evidence="2">
    <name type="scientific">metagenome</name>
    <dbReference type="NCBI Taxonomy" id="256318"/>
    <lineage>
        <taxon>unclassified sequences</taxon>
        <taxon>metagenomes</taxon>
    </lineage>
</organism>